<name>A0A7Y2RD45_9GAMM</name>
<dbReference type="Proteomes" id="UP000569202">
    <property type="component" value="Unassembled WGS sequence"/>
</dbReference>
<dbReference type="GO" id="GO:0015774">
    <property type="term" value="P:polysaccharide transport"/>
    <property type="evidence" value="ECO:0007669"/>
    <property type="project" value="InterPro"/>
</dbReference>
<evidence type="ECO:0000313" key="1">
    <source>
        <dbReference type="EMBL" id="NNH76606.1"/>
    </source>
</evidence>
<proteinExistence type="predicted"/>
<dbReference type="RefSeq" id="WP_171539777.1">
    <property type="nucleotide sequence ID" value="NZ_JABERL010000007.1"/>
</dbReference>
<dbReference type="InterPro" id="IPR007833">
    <property type="entry name" value="Capsule_polysaccharide_synth"/>
</dbReference>
<dbReference type="AlphaFoldDB" id="A0A7Y2RD45"/>
<dbReference type="EMBL" id="JABERL010000007">
    <property type="protein sequence ID" value="NNH76606.1"/>
    <property type="molecule type" value="Genomic_DNA"/>
</dbReference>
<comment type="caution">
    <text evidence="1">The sequence shown here is derived from an EMBL/GenBank/DDBJ whole genome shotgun (WGS) entry which is preliminary data.</text>
</comment>
<protein>
    <submittedName>
        <fullName evidence="1">Capsular biosynthesis protein</fullName>
    </submittedName>
</protein>
<evidence type="ECO:0000313" key="2">
    <source>
        <dbReference type="Proteomes" id="UP000569202"/>
    </source>
</evidence>
<dbReference type="Pfam" id="PF05159">
    <property type="entry name" value="Capsule_synth"/>
    <property type="match status" value="1"/>
</dbReference>
<reference evidence="1 2" key="1">
    <citation type="submission" date="2020-04" db="EMBL/GenBank/DDBJ databases">
        <title>Acinetobacter Taxon 24.</title>
        <authorList>
            <person name="Nemec A."/>
            <person name="Radolfova-Krizova L."/>
            <person name="Higgins P.G."/>
            <person name="Spanelova P."/>
        </authorList>
    </citation>
    <scope>NUCLEOTIDE SEQUENCE [LARGE SCALE GENOMIC DNA]</scope>
    <source>
        <strain evidence="1 2">ANC 5380</strain>
    </source>
</reference>
<gene>
    <name evidence="1" type="ORF">HLH17_02685</name>
</gene>
<sequence>MSIHVDKLLLANKVLLLQGPMGDFFHRLAQWLNSKNIECYKINFNGGDRFFYKSKENVFDYQGRLGDFLGWIEAFLIEHEIDAIVCFGDCRKYHKLAKVIAEKNNINFFAFEEGYIRPNYITFEQNGVNFFSNFLNHLDNNVQGVEYRNDLNFNITDVQNSYSKMVMSVITYYLLWVLFSFKYPDYEHHRGIHPIKEVGFWTLSGIRSVKNKLFEQRIFNKFLEENSKKYFIFSLQVHNDSQIKIHSDLKNVEKYIELVLKDFGLHADQSMHLVLKHHPMDRGYRNYRKLINRYAQQFHIQGRVHYFCDIHFPTLLKHGLGLVTVNSTTGIQALFHQIPVKVLGFALYNLPKLTNQYALSKFWTNPGKVDSHYFSYFRRELILYSQLNGSFYGISPWKEVYSNQAVIAQQEDSEPRTKVV</sequence>
<organism evidence="1 2">
    <name type="scientific">Acinetobacter terrae</name>
    <dbReference type="NCBI Taxonomy" id="2731247"/>
    <lineage>
        <taxon>Bacteria</taxon>
        <taxon>Pseudomonadati</taxon>
        <taxon>Pseudomonadota</taxon>
        <taxon>Gammaproteobacteria</taxon>
        <taxon>Moraxellales</taxon>
        <taxon>Moraxellaceae</taxon>
        <taxon>Acinetobacter</taxon>
        <taxon>Acinetobacter Taxon 24</taxon>
    </lineage>
</organism>
<accession>A0A7Y2RD45</accession>
<dbReference type="GO" id="GO:0000271">
    <property type="term" value="P:polysaccharide biosynthetic process"/>
    <property type="evidence" value="ECO:0007669"/>
    <property type="project" value="InterPro"/>
</dbReference>
<dbReference type="CDD" id="cd16441">
    <property type="entry name" value="beta_Kdo_transferase_KpsS"/>
    <property type="match status" value="1"/>
</dbReference>